<evidence type="ECO:0000313" key="2">
    <source>
        <dbReference type="Proteomes" id="UP000652761"/>
    </source>
</evidence>
<dbReference type="AlphaFoldDB" id="A0A843VDR8"/>
<evidence type="ECO:0000313" key="1">
    <source>
        <dbReference type="EMBL" id="MQL92647.1"/>
    </source>
</evidence>
<sequence length="299" mass="33142">MWLVFGVRVRFWELTGLTVWARCTPGFSVYDRDSRGCRVLNVTLLPVAFLLPLCGADRLHVHHILGAGRPADVSLRRRCPGPSRSGRDGTIRRVLNRKRNLKPAGRNRAQHALFGQGEVLRGFPGVFRCGSLWRGMFSPWEARVEWEKRRGIAVLCVFHGGSTTPTVVTSPVGCPSFSVSQVVSSGLVPFTASVLVYGLLELEEFPTEPVTSEAHPYSPQVKARRRFRYHLPVQGRDTAVLGQRLQQCSFRSSVVTFLSHTSSPRGQELEELGEELGRSLFSTNSPPLGLYSSSSNLLA</sequence>
<proteinExistence type="predicted"/>
<name>A0A843VDR8_COLES</name>
<reference evidence="1" key="1">
    <citation type="submission" date="2017-07" db="EMBL/GenBank/DDBJ databases">
        <title>Taro Niue Genome Assembly and Annotation.</title>
        <authorList>
            <person name="Atibalentja N."/>
            <person name="Keating K."/>
            <person name="Fields C.J."/>
        </authorList>
    </citation>
    <scope>NUCLEOTIDE SEQUENCE</scope>
    <source>
        <strain evidence="1">Niue_2</strain>
        <tissue evidence="1">Leaf</tissue>
    </source>
</reference>
<protein>
    <submittedName>
        <fullName evidence="1">Uncharacterized protein</fullName>
    </submittedName>
</protein>
<organism evidence="1 2">
    <name type="scientific">Colocasia esculenta</name>
    <name type="common">Wild taro</name>
    <name type="synonym">Arum esculentum</name>
    <dbReference type="NCBI Taxonomy" id="4460"/>
    <lineage>
        <taxon>Eukaryota</taxon>
        <taxon>Viridiplantae</taxon>
        <taxon>Streptophyta</taxon>
        <taxon>Embryophyta</taxon>
        <taxon>Tracheophyta</taxon>
        <taxon>Spermatophyta</taxon>
        <taxon>Magnoliopsida</taxon>
        <taxon>Liliopsida</taxon>
        <taxon>Araceae</taxon>
        <taxon>Aroideae</taxon>
        <taxon>Colocasieae</taxon>
        <taxon>Colocasia</taxon>
    </lineage>
</organism>
<gene>
    <name evidence="1" type="ORF">Taro_025269</name>
</gene>
<dbReference type="Proteomes" id="UP000652761">
    <property type="component" value="Unassembled WGS sequence"/>
</dbReference>
<accession>A0A843VDR8</accession>
<keyword evidence="2" id="KW-1185">Reference proteome</keyword>
<dbReference type="EMBL" id="NMUH01001470">
    <property type="protein sequence ID" value="MQL92647.1"/>
    <property type="molecule type" value="Genomic_DNA"/>
</dbReference>
<comment type="caution">
    <text evidence="1">The sequence shown here is derived from an EMBL/GenBank/DDBJ whole genome shotgun (WGS) entry which is preliminary data.</text>
</comment>